<keyword evidence="1" id="KW-0472">Membrane</keyword>
<dbReference type="EMBL" id="AEAH01000695">
    <property type="protein sequence ID" value="EGH30201.1"/>
    <property type="molecule type" value="Genomic_DNA"/>
</dbReference>
<dbReference type="Proteomes" id="UP000004471">
    <property type="component" value="Unassembled WGS sequence"/>
</dbReference>
<keyword evidence="1" id="KW-1133">Transmembrane helix</keyword>
<name>F3FJ15_PSESX</name>
<organism evidence="2 3">
    <name type="scientific">Pseudomonas syringae pv. japonica str. M301072</name>
    <dbReference type="NCBI Taxonomy" id="629262"/>
    <lineage>
        <taxon>Bacteria</taxon>
        <taxon>Pseudomonadati</taxon>
        <taxon>Pseudomonadota</taxon>
        <taxon>Gammaproteobacteria</taxon>
        <taxon>Pseudomonadales</taxon>
        <taxon>Pseudomonadaceae</taxon>
        <taxon>Pseudomonas</taxon>
        <taxon>Pseudomonas syringae</taxon>
    </lineage>
</organism>
<evidence type="ECO:0000313" key="3">
    <source>
        <dbReference type="Proteomes" id="UP000004471"/>
    </source>
</evidence>
<sequence>MTALTPLDTLWLTEAVRLREQQAGVLDDLEANRRARAAGGDLTARITHRALGLAQRDGMLGALHHWKQGARLALIALAVLSVISGAGLAFAAMGDGQAPVNVFWALGSLLGLNLVLLLT</sequence>
<gene>
    <name evidence="2" type="ORF">PSYJA_14962</name>
</gene>
<keyword evidence="1" id="KW-0812">Transmembrane</keyword>
<feature type="transmembrane region" description="Helical" evidence="1">
    <location>
        <begin position="98"/>
        <end position="118"/>
    </location>
</feature>
<dbReference type="HOGENOM" id="CLU_2094705_0_0_6"/>
<proteinExistence type="predicted"/>
<evidence type="ECO:0000256" key="1">
    <source>
        <dbReference type="SAM" id="Phobius"/>
    </source>
</evidence>
<feature type="transmembrane region" description="Helical" evidence="1">
    <location>
        <begin position="72"/>
        <end position="92"/>
    </location>
</feature>
<evidence type="ECO:0008006" key="4">
    <source>
        <dbReference type="Google" id="ProtNLM"/>
    </source>
</evidence>
<protein>
    <recommendedName>
        <fullName evidence="4">DUF2868 domain-containing protein</fullName>
    </recommendedName>
</protein>
<comment type="caution">
    <text evidence="2">The sequence shown here is derived from an EMBL/GenBank/DDBJ whole genome shotgun (WGS) entry which is preliminary data.</text>
</comment>
<dbReference type="AlphaFoldDB" id="F3FJ15"/>
<feature type="non-terminal residue" evidence="2">
    <location>
        <position position="119"/>
    </location>
</feature>
<accession>F3FJ15</accession>
<reference evidence="2 3" key="1">
    <citation type="journal article" date="2011" name="PLoS Pathog.">
        <title>Dynamic evolution of pathogenicity revealed by sequencing and comparative genomics of 19 Pseudomonas syringae isolates.</title>
        <authorList>
            <person name="Baltrus D.A."/>
            <person name="Nishimura M.T."/>
            <person name="Romanchuk A."/>
            <person name="Chang J.H."/>
            <person name="Mukhtar M.S."/>
            <person name="Cherkis K."/>
            <person name="Roach J."/>
            <person name="Grant S.R."/>
            <person name="Jones C.D."/>
            <person name="Dangl J.L."/>
        </authorList>
    </citation>
    <scope>NUCLEOTIDE SEQUENCE [LARGE SCALE GENOMIC DNA]</scope>
    <source>
        <strain evidence="3">M301072PT</strain>
    </source>
</reference>
<evidence type="ECO:0000313" key="2">
    <source>
        <dbReference type="EMBL" id="EGH30201.1"/>
    </source>
</evidence>